<dbReference type="InterPro" id="IPR046341">
    <property type="entry name" value="SET_dom_sf"/>
</dbReference>
<dbReference type="EMBL" id="JAUBYV010000001">
    <property type="protein sequence ID" value="KAK2629904.1"/>
    <property type="molecule type" value="Genomic_DNA"/>
</dbReference>
<reference evidence="1" key="1">
    <citation type="submission" date="2023-06" db="EMBL/GenBank/DDBJ databases">
        <title>Draft genome of Marssonina rosae.</title>
        <authorList>
            <person name="Cheng Q."/>
        </authorList>
    </citation>
    <scope>NUCLEOTIDE SEQUENCE</scope>
    <source>
        <strain evidence="1">R4</strain>
    </source>
</reference>
<evidence type="ECO:0008006" key="3">
    <source>
        <dbReference type="Google" id="ProtNLM"/>
    </source>
</evidence>
<dbReference type="AlphaFoldDB" id="A0AAD9T776"/>
<evidence type="ECO:0000313" key="1">
    <source>
        <dbReference type="EMBL" id="KAK2629904.1"/>
    </source>
</evidence>
<proteinExistence type="predicted"/>
<dbReference type="PANTHER" id="PTHR13271:SF146">
    <property type="entry name" value="SET DOMAIN-CONTAINING PROTEIN"/>
    <property type="match status" value="1"/>
</dbReference>
<organism evidence="1 2">
    <name type="scientific">Diplocarpon rosae</name>
    <dbReference type="NCBI Taxonomy" id="946125"/>
    <lineage>
        <taxon>Eukaryota</taxon>
        <taxon>Fungi</taxon>
        <taxon>Dikarya</taxon>
        <taxon>Ascomycota</taxon>
        <taxon>Pezizomycotina</taxon>
        <taxon>Leotiomycetes</taxon>
        <taxon>Helotiales</taxon>
        <taxon>Drepanopezizaceae</taxon>
        <taxon>Diplocarpon</taxon>
    </lineage>
</organism>
<keyword evidence="2" id="KW-1185">Reference proteome</keyword>
<evidence type="ECO:0000313" key="2">
    <source>
        <dbReference type="Proteomes" id="UP001285354"/>
    </source>
</evidence>
<comment type="caution">
    <text evidence="1">The sequence shown here is derived from an EMBL/GenBank/DDBJ whole genome shotgun (WGS) entry which is preliminary data.</text>
</comment>
<sequence>MAHNNLSVEALLQWAKGHGTSVSPNIQIYNDVLTGLSFRASQDILASTKLVNCSYTTTLSYLNAIQAAAQFERHSEPFPASFLEVLKVEDPNIIGHFYLMQHFLLKDRSFWWNYLRLLPQPNSGDALGLPVLWPEEDRRWLDGTNAEPPIKRRNELWTQEWEQGIALLKKEFKGWEDYTFSLYQWAAGIFGSRGFRVSLTVLEEILIKNSLDFSEQLKLNLEHIKRDRFSILLPVTDIGNHDGVNHVEWSPSPTHFSLINRRAIAKRAQIYNYYGDKSNSELLVGYGFTLPGSEKDVVNLRLTPSPEAVQLRRSQTSHMMDSDRPEQEFMFHVLSSVEPVELVDKGLAELKVFSSGLINTMSCMVANRREQQYLLANPAYSVENDHEVLGGPLSRNIILVLRILRDKLQYELSRIEELGESLGEPRNKNQRIALDYRNRQARVLQTAIPPISTRLQFLSSTSLLCHIPTHFHGSSNDGSSLVAPNFVLISLEYAYAWLHQNYPELAFQVCRLISEDQQEPLPLNWAILVEDWNHTYWSVWLYILWTLRLQDRGGFQTQHPHLGTWMSAMDAAYDQVIVTDPAAERLYADQHERETIDFMIQNTAALPTHESFSRFRDFATYISEEETVISSYEMQSGPQAGDTVEQKLLCIARILPDVLHEPSGPWSTFLESVG</sequence>
<dbReference type="GO" id="GO:0005634">
    <property type="term" value="C:nucleus"/>
    <property type="evidence" value="ECO:0007669"/>
    <property type="project" value="TreeGrafter"/>
</dbReference>
<accession>A0AAD9T776</accession>
<gene>
    <name evidence="1" type="ORF">QTJ16_000724</name>
</gene>
<name>A0AAD9T776_9HELO</name>
<dbReference type="GO" id="GO:0016279">
    <property type="term" value="F:protein-lysine N-methyltransferase activity"/>
    <property type="evidence" value="ECO:0007669"/>
    <property type="project" value="TreeGrafter"/>
</dbReference>
<dbReference type="SUPFAM" id="SSF82199">
    <property type="entry name" value="SET domain"/>
    <property type="match status" value="1"/>
</dbReference>
<dbReference type="InterPro" id="IPR050600">
    <property type="entry name" value="SETD3_SETD6_MTase"/>
</dbReference>
<dbReference type="PANTHER" id="PTHR13271">
    <property type="entry name" value="UNCHARACTERIZED PUTATIVE METHYLTRANSFERASE"/>
    <property type="match status" value="1"/>
</dbReference>
<protein>
    <recommendedName>
        <fullName evidence="3">SET domain-containing protein</fullName>
    </recommendedName>
</protein>
<dbReference type="Gene3D" id="3.90.1410.10">
    <property type="entry name" value="set domain protein methyltransferase, domain 1"/>
    <property type="match status" value="1"/>
</dbReference>
<dbReference type="Proteomes" id="UP001285354">
    <property type="component" value="Unassembled WGS sequence"/>
</dbReference>